<dbReference type="Proteomes" id="UP000006038">
    <property type="component" value="Chromosome 7"/>
</dbReference>
<dbReference type="EnsemblPlants" id="OB07G30690.1">
    <property type="protein sequence ID" value="OB07G30690.1"/>
    <property type="gene ID" value="OB07G30690"/>
</dbReference>
<reference evidence="1" key="1">
    <citation type="journal article" date="2013" name="Nat. Commun.">
        <title>Whole-genome sequencing of Oryza brachyantha reveals mechanisms underlying Oryza genome evolution.</title>
        <authorList>
            <person name="Chen J."/>
            <person name="Huang Q."/>
            <person name="Gao D."/>
            <person name="Wang J."/>
            <person name="Lang Y."/>
            <person name="Liu T."/>
            <person name="Li B."/>
            <person name="Bai Z."/>
            <person name="Luis Goicoechea J."/>
            <person name="Liang C."/>
            <person name="Chen C."/>
            <person name="Zhang W."/>
            <person name="Sun S."/>
            <person name="Liao Y."/>
            <person name="Zhang X."/>
            <person name="Yang L."/>
            <person name="Song C."/>
            <person name="Wang M."/>
            <person name="Shi J."/>
            <person name="Liu G."/>
            <person name="Liu J."/>
            <person name="Zhou H."/>
            <person name="Zhou W."/>
            <person name="Yu Q."/>
            <person name="An N."/>
            <person name="Chen Y."/>
            <person name="Cai Q."/>
            <person name="Wang B."/>
            <person name="Liu B."/>
            <person name="Min J."/>
            <person name="Huang Y."/>
            <person name="Wu H."/>
            <person name="Li Z."/>
            <person name="Zhang Y."/>
            <person name="Yin Y."/>
            <person name="Song W."/>
            <person name="Jiang J."/>
            <person name="Jackson S.A."/>
            <person name="Wing R.A."/>
            <person name="Wang J."/>
            <person name="Chen M."/>
        </authorList>
    </citation>
    <scope>NUCLEOTIDE SEQUENCE [LARGE SCALE GENOMIC DNA]</scope>
    <source>
        <strain evidence="1">cv. IRGC 101232</strain>
    </source>
</reference>
<proteinExistence type="predicted"/>
<keyword evidence="2" id="KW-1185">Reference proteome</keyword>
<dbReference type="Gramene" id="OB07G30690.1">
    <property type="protein sequence ID" value="OB07G30690.1"/>
    <property type="gene ID" value="OB07G30690"/>
</dbReference>
<sequence>MRRVPSNSELDSALLPFAFRSHLTFYNPYCLHCTSNIMKNETVSGNLGNLVLNFASSECLMQLFCTTSTDGEICYFVIVKCEFRLLCHFGFGFCTDDAHMCESQAIIISVKLRKNLNSYL</sequence>
<protein>
    <submittedName>
        <fullName evidence="1">Uncharacterized protein</fullName>
    </submittedName>
</protein>
<dbReference type="HOGENOM" id="CLU_2053259_0_0_1"/>
<evidence type="ECO:0000313" key="1">
    <source>
        <dbReference type="EnsemblPlants" id="OB07G30690.1"/>
    </source>
</evidence>
<reference evidence="1" key="2">
    <citation type="submission" date="2013-04" db="UniProtKB">
        <authorList>
            <consortium name="EnsemblPlants"/>
        </authorList>
    </citation>
    <scope>IDENTIFICATION</scope>
</reference>
<dbReference type="AlphaFoldDB" id="J3MNT7"/>
<evidence type="ECO:0000313" key="2">
    <source>
        <dbReference type="Proteomes" id="UP000006038"/>
    </source>
</evidence>
<accession>J3MNT7</accession>
<name>J3MNT7_ORYBR</name>
<organism evidence="1">
    <name type="scientific">Oryza brachyantha</name>
    <name type="common">malo sina</name>
    <dbReference type="NCBI Taxonomy" id="4533"/>
    <lineage>
        <taxon>Eukaryota</taxon>
        <taxon>Viridiplantae</taxon>
        <taxon>Streptophyta</taxon>
        <taxon>Embryophyta</taxon>
        <taxon>Tracheophyta</taxon>
        <taxon>Spermatophyta</taxon>
        <taxon>Magnoliopsida</taxon>
        <taxon>Liliopsida</taxon>
        <taxon>Poales</taxon>
        <taxon>Poaceae</taxon>
        <taxon>BOP clade</taxon>
        <taxon>Oryzoideae</taxon>
        <taxon>Oryzeae</taxon>
        <taxon>Oryzinae</taxon>
        <taxon>Oryza</taxon>
    </lineage>
</organism>